<evidence type="ECO:0000259" key="2">
    <source>
        <dbReference type="PROSITE" id="PS51507"/>
    </source>
</evidence>
<dbReference type="AlphaFoldDB" id="A0A8S9RX02"/>
<proteinExistence type="predicted"/>
<dbReference type="PROSITE" id="PS51507">
    <property type="entry name" value="IRF_2"/>
    <property type="match status" value="1"/>
</dbReference>
<dbReference type="EMBL" id="QGKX02000088">
    <property type="protein sequence ID" value="KAF3585895.1"/>
    <property type="molecule type" value="Genomic_DNA"/>
</dbReference>
<feature type="region of interest" description="Disordered" evidence="1">
    <location>
        <begin position="1"/>
        <end position="23"/>
    </location>
</feature>
<name>A0A8S9RX02_BRACR</name>
<protein>
    <recommendedName>
        <fullName evidence="2">IRF tryptophan pentad repeat domain-containing protein</fullName>
    </recommendedName>
</protein>
<evidence type="ECO:0000256" key="1">
    <source>
        <dbReference type="SAM" id="MobiDB-lite"/>
    </source>
</evidence>
<accession>A0A8S9RX02</accession>
<dbReference type="Proteomes" id="UP000712600">
    <property type="component" value="Unassembled WGS sequence"/>
</dbReference>
<reference evidence="3" key="1">
    <citation type="submission" date="2019-12" db="EMBL/GenBank/DDBJ databases">
        <title>Genome sequencing and annotation of Brassica cretica.</title>
        <authorList>
            <person name="Studholme D.J."/>
            <person name="Sarris P."/>
        </authorList>
    </citation>
    <scope>NUCLEOTIDE SEQUENCE</scope>
    <source>
        <strain evidence="3">PFS-109/04</strain>
        <tissue evidence="3">Leaf</tissue>
    </source>
</reference>
<gene>
    <name evidence="3" type="ORF">F2Q69_00027883</name>
</gene>
<organism evidence="3 4">
    <name type="scientific">Brassica cretica</name>
    <name type="common">Mustard</name>
    <dbReference type="NCBI Taxonomy" id="69181"/>
    <lineage>
        <taxon>Eukaryota</taxon>
        <taxon>Viridiplantae</taxon>
        <taxon>Streptophyta</taxon>
        <taxon>Embryophyta</taxon>
        <taxon>Tracheophyta</taxon>
        <taxon>Spermatophyta</taxon>
        <taxon>Magnoliopsida</taxon>
        <taxon>eudicotyledons</taxon>
        <taxon>Gunneridae</taxon>
        <taxon>Pentapetalae</taxon>
        <taxon>rosids</taxon>
        <taxon>malvids</taxon>
        <taxon>Brassicales</taxon>
        <taxon>Brassicaceae</taxon>
        <taxon>Brassiceae</taxon>
        <taxon>Brassica</taxon>
    </lineage>
</organism>
<dbReference type="GO" id="GO:0000976">
    <property type="term" value="F:transcription cis-regulatory region binding"/>
    <property type="evidence" value="ECO:0007669"/>
    <property type="project" value="InterPro"/>
</dbReference>
<comment type="caution">
    <text evidence="3">The sequence shown here is derived from an EMBL/GenBank/DDBJ whole genome shotgun (WGS) entry which is preliminary data.</text>
</comment>
<evidence type="ECO:0000313" key="4">
    <source>
        <dbReference type="Proteomes" id="UP000712600"/>
    </source>
</evidence>
<dbReference type="InterPro" id="IPR001346">
    <property type="entry name" value="Interferon_reg_fact_DNA-bd_dom"/>
</dbReference>
<feature type="domain" description="IRF tryptophan pentad repeat" evidence="2">
    <location>
        <begin position="57"/>
        <end position="79"/>
    </location>
</feature>
<sequence length="79" mass="9284">MADLEDDDDGASRSKLWQRKTKKSTALSKIICDSKVSKKNLRLGHSKEIKDEGGQRRTWLRAWLKRQVWRETVTPELSW</sequence>
<evidence type="ECO:0000313" key="3">
    <source>
        <dbReference type="EMBL" id="KAF3585895.1"/>
    </source>
</evidence>